<dbReference type="EMBL" id="BAGZ01000001">
    <property type="protein sequence ID" value="GAB76521.1"/>
    <property type="molecule type" value="Genomic_DNA"/>
</dbReference>
<evidence type="ECO:0000259" key="1">
    <source>
        <dbReference type="SMART" id="SM00642"/>
    </source>
</evidence>
<dbReference type="SUPFAM" id="SSF51445">
    <property type="entry name" value="(Trans)glycosidases"/>
    <property type="match status" value="1"/>
</dbReference>
<dbReference type="InterPro" id="IPR055218">
    <property type="entry name" value="Amylosucrase_C"/>
</dbReference>
<dbReference type="InterPro" id="IPR006047">
    <property type="entry name" value="GH13_cat_dom"/>
</dbReference>
<proteinExistence type="predicted"/>
<dbReference type="Pfam" id="PF00128">
    <property type="entry name" value="Alpha-amylase"/>
    <property type="match status" value="1"/>
</dbReference>
<dbReference type="RefSeq" id="WP_006501271.1">
    <property type="nucleotide sequence ID" value="NZ_BAGZ01000001.1"/>
</dbReference>
<dbReference type="InterPro" id="IPR017853">
    <property type="entry name" value="GH"/>
</dbReference>
<dbReference type="InterPro" id="IPR013780">
    <property type="entry name" value="Glyco_hydro_b"/>
</dbReference>
<dbReference type="PANTHER" id="PTHR10357:SF213">
    <property type="entry name" value="ALPHA AMYLASE CATALYTIC REGION"/>
    <property type="match status" value="1"/>
</dbReference>
<dbReference type="Gene3D" id="3.20.20.80">
    <property type="entry name" value="Glycosidases"/>
    <property type="match status" value="1"/>
</dbReference>
<dbReference type="STRING" id="100225.SAMN05421595_1649"/>
<dbReference type="Pfam" id="PF22582">
    <property type="entry name" value="Amylosucrase_C-like"/>
    <property type="match status" value="1"/>
</dbReference>
<comment type="caution">
    <text evidence="2">The sequence shown here is derived from an EMBL/GenBank/DDBJ whole genome shotgun (WGS) entry which is preliminary data.</text>
</comment>
<feature type="domain" description="Glycosyl hydrolase family 13 catalytic" evidence="1">
    <location>
        <begin position="80"/>
        <end position="512"/>
    </location>
</feature>
<sequence length="630" mass="70842">MSAQRPDDDALYQARRRRWWPDVVAGLRDVYGDRAESVAERLAVLAAEAHASRSEELRLLDYERLLRPDHVAHQRMVGYAAYTERFAGDLRGVADRIGYLEELGVTYLHLMPLFLPRRGEHDGGYAVADHRTVRPDLGTVDDLRALTDRLRRHRIGLVLDLVLNHVADQHDWAMRAKAGEEKYRRYFHIFPDRELPDAYEQDLPEVFPEFSPGNFTWDEQVDGWVWTTFNSFQWDVNWANPDVLCEYADLVFFLANLGVEVLRLDALAFLWKRQGTDCQGQPEVHSITQVLRALARIVCPAVSFQAEAIVSPEKLPAYLGQGRWTGKVSNLAYHNSLMVQIWSALATKDARLAARALAATPPMPEGAVWVTYLRCHDDIGWAIDDADAVRVGWHGPTHRTFLSDWFSGEFPGSRARGVVFQHHPQSGDRRICGTAASLIGLQAAEEDGDVQAAVQDLAALRLAHAVIYGWGGVPVIWSGDELALLNDPHWAQEDGHDGDRRWIHRPRVTGAKIAYRHDRTTSEGIAFTDLAALARVRRSLPQLHAGVPAAVDELYDPGVLPVRRSHPVGTMLQLYNVTPDWRFHPGSRLSALGLTRCVDALTGQEVRPGSDGRVWLPPFAVWWLVPQGDT</sequence>
<dbReference type="GO" id="GO:0005975">
    <property type="term" value="P:carbohydrate metabolic process"/>
    <property type="evidence" value="ECO:0007669"/>
    <property type="project" value="InterPro"/>
</dbReference>
<dbReference type="Gene3D" id="3.90.400.10">
    <property type="entry name" value="Oligo-1,6-glucosidase, Domain 2"/>
    <property type="match status" value="1"/>
</dbReference>
<dbReference type="Gene3D" id="1.10.1740.10">
    <property type="match status" value="1"/>
</dbReference>
<organism evidence="2 3">
    <name type="scientific">Austwickia chelonae NBRC 105200</name>
    <dbReference type="NCBI Taxonomy" id="1184607"/>
    <lineage>
        <taxon>Bacteria</taxon>
        <taxon>Bacillati</taxon>
        <taxon>Actinomycetota</taxon>
        <taxon>Actinomycetes</taxon>
        <taxon>Micrococcales</taxon>
        <taxon>Dermatophilaceae</taxon>
        <taxon>Austwickia</taxon>
    </lineage>
</organism>
<dbReference type="Gene3D" id="2.60.40.1180">
    <property type="entry name" value="Golgi alpha-mannosidase II"/>
    <property type="match status" value="1"/>
</dbReference>
<dbReference type="PANTHER" id="PTHR10357">
    <property type="entry name" value="ALPHA-AMYLASE FAMILY MEMBER"/>
    <property type="match status" value="1"/>
</dbReference>
<dbReference type="CDD" id="cd11324">
    <property type="entry name" value="AmyAc_Amylosucrase"/>
    <property type="match status" value="1"/>
</dbReference>
<dbReference type="eggNOG" id="COG0366">
    <property type="taxonomic scope" value="Bacteria"/>
</dbReference>
<dbReference type="GO" id="GO:0047669">
    <property type="term" value="F:amylosucrase activity"/>
    <property type="evidence" value="ECO:0007669"/>
    <property type="project" value="InterPro"/>
</dbReference>
<name>K6UKN0_9MICO</name>
<accession>K6UKN0</accession>
<dbReference type="InterPro" id="IPR044077">
    <property type="entry name" value="Amylosucrase"/>
</dbReference>
<dbReference type="AlphaFoldDB" id="K6UKN0"/>
<protein>
    <recommendedName>
        <fullName evidence="1">Glycosyl hydrolase family 13 catalytic domain-containing protein</fullName>
    </recommendedName>
</protein>
<reference evidence="2 3" key="1">
    <citation type="submission" date="2012-08" db="EMBL/GenBank/DDBJ databases">
        <title>Whole genome shotgun sequence of Austwickia chelonae NBRC 105200.</title>
        <authorList>
            <person name="Yoshida I."/>
            <person name="Hosoyama A."/>
            <person name="Tsuchikane K."/>
            <person name="Katsumata H."/>
            <person name="Ando Y."/>
            <person name="Ohji S."/>
            <person name="Hamada M."/>
            <person name="Tamura T."/>
            <person name="Yamazoe A."/>
            <person name="Yamazaki S."/>
            <person name="Fujita N."/>
        </authorList>
    </citation>
    <scope>NUCLEOTIDE SEQUENCE [LARGE SCALE GENOMIC DNA]</scope>
    <source>
        <strain evidence="2 3">NBRC 105200</strain>
    </source>
</reference>
<dbReference type="Proteomes" id="UP000008495">
    <property type="component" value="Unassembled WGS sequence"/>
</dbReference>
<keyword evidence="3" id="KW-1185">Reference proteome</keyword>
<gene>
    <name evidence="2" type="ORF">AUCHE_01_00830</name>
</gene>
<dbReference type="OrthoDB" id="9043248at2"/>
<evidence type="ECO:0000313" key="2">
    <source>
        <dbReference type="EMBL" id="GAB76521.1"/>
    </source>
</evidence>
<evidence type="ECO:0000313" key="3">
    <source>
        <dbReference type="Proteomes" id="UP000008495"/>
    </source>
</evidence>
<dbReference type="SMART" id="SM00642">
    <property type="entry name" value="Aamy"/>
    <property type="match status" value="1"/>
</dbReference>
<dbReference type="InterPro" id="IPR045857">
    <property type="entry name" value="O16G_dom_2"/>
</dbReference>